<keyword evidence="6" id="KW-0215">Deoxyribonucleotide synthesis</keyword>
<evidence type="ECO:0000256" key="7">
    <source>
        <dbReference type="ARBA" id="ARBA00025523"/>
    </source>
</evidence>
<keyword evidence="8" id="KW-0472">Membrane</keyword>
<evidence type="ECO:0000256" key="6">
    <source>
        <dbReference type="ARBA" id="ARBA00023116"/>
    </source>
</evidence>
<dbReference type="InterPro" id="IPR033909">
    <property type="entry name" value="RNR_small"/>
</dbReference>
<dbReference type="EC" id="1.17.4.1" evidence="3"/>
<proteinExistence type="inferred from homology"/>
<feature type="transmembrane region" description="Helical" evidence="8">
    <location>
        <begin position="155"/>
        <end position="176"/>
    </location>
</feature>
<accession>A0A481YUL1</accession>
<dbReference type="InterPro" id="IPR000358">
    <property type="entry name" value="RNR_small_fam"/>
</dbReference>
<evidence type="ECO:0000256" key="4">
    <source>
        <dbReference type="ARBA" id="ARBA00023002"/>
    </source>
</evidence>
<dbReference type="GO" id="GO:0009263">
    <property type="term" value="P:deoxyribonucleotide biosynthetic process"/>
    <property type="evidence" value="ECO:0007669"/>
    <property type="project" value="UniProtKB-KW"/>
</dbReference>
<evidence type="ECO:0000256" key="2">
    <source>
        <dbReference type="ARBA" id="ARBA00009303"/>
    </source>
</evidence>
<sequence length="323" mass="38103">MADKEDSSHYSYFPIKYPGLEKYYQLQKDVFWTAQEIDYSSDRTDWDNLDTPTREFIKFILFFFAQADGIVNENLVLNFKRETSDYKEARFFYAAQEFMEVTHNETYSNLIETFIRDPVEKKKAFNAIQYYPSIRQIAEWMFEWMKNERSLIERVIAFACVEGMFFSGAFAAIYWIKRKNILSGLCKANEFIARDEALHTEFAIALYHTLTNIDKKKKYEPLDEKTVHQIIGSAMDVAEKFTRDALHVDLIGMNADNMVNYVKCTANRLSESLGYKKLYDVENPFDWMAVIALPNKSNFFETRVTEYAHQETSDFEFNLEAEF</sequence>
<keyword evidence="8" id="KW-0812">Transmembrane</keyword>
<comment type="cofactor">
    <cofactor evidence="1">
        <name>Fe cation</name>
        <dbReference type="ChEBI" id="CHEBI:24875"/>
    </cofactor>
</comment>
<evidence type="ECO:0000256" key="1">
    <source>
        <dbReference type="ARBA" id="ARBA00001962"/>
    </source>
</evidence>
<keyword evidence="8" id="KW-1133">Transmembrane helix</keyword>
<dbReference type="PANTHER" id="PTHR23409:SF18">
    <property type="entry name" value="RIBONUCLEOSIDE-DIPHOSPHATE REDUCTASE SUBUNIT M2"/>
    <property type="match status" value="1"/>
</dbReference>
<keyword evidence="5" id="KW-0408">Iron</keyword>
<name>A0A481YUL1_9VIRU</name>
<dbReference type="GO" id="GO:0004748">
    <property type="term" value="F:ribonucleoside-diphosphate reductase activity, thioredoxin disulfide as acceptor"/>
    <property type="evidence" value="ECO:0007669"/>
    <property type="project" value="UniProtKB-EC"/>
</dbReference>
<dbReference type="SUPFAM" id="SSF47240">
    <property type="entry name" value="Ferritin-like"/>
    <property type="match status" value="1"/>
</dbReference>
<comment type="similarity">
    <text evidence="2">Belongs to the ribonucleoside diphosphate reductase small chain family.</text>
</comment>
<dbReference type="UniPathway" id="UPA00326"/>
<dbReference type="InterPro" id="IPR012348">
    <property type="entry name" value="RNR-like"/>
</dbReference>
<evidence type="ECO:0000313" key="9">
    <source>
        <dbReference type="EMBL" id="QBK86214.1"/>
    </source>
</evidence>
<keyword evidence="4" id="KW-0560">Oxidoreductase</keyword>
<evidence type="ECO:0000256" key="5">
    <source>
        <dbReference type="ARBA" id="ARBA00023004"/>
    </source>
</evidence>
<dbReference type="InterPro" id="IPR009078">
    <property type="entry name" value="Ferritin-like_SF"/>
</dbReference>
<reference evidence="9" key="1">
    <citation type="journal article" date="2019" name="MBio">
        <title>Virus Genomes from Deep Sea Sediments Expand the Ocean Megavirome and Support Independent Origins of Viral Gigantism.</title>
        <authorList>
            <person name="Backstrom D."/>
            <person name="Yutin N."/>
            <person name="Jorgensen S.L."/>
            <person name="Dharamshi J."/>
            <person name="Homa F."/>
            <person name="Zaremba-Niedwiedzka K."/>
            <person name="Spang A."/>
            <person name="Wolf Y.I."/>
            <person name="Koonin E.V."/>
            <person name="Ettema T.J."/>
        </authorList>
    </citation>
    <scope>NUCLEOTIDE SEQUENCE</scope>
</reference>
<dbReference type="Gene3D" id="1.10.620.20">
    <property type="entry name" value="Ribonucleotide Reductase, subunit A"/>
    <property type="match status" value="1"/>
</dbReference>
<evidence type="ECO:0000256" key="8">
    <source>
        <dbReference type="SAM" id="Phobius"/>
    </source>
</evidence>
<gene>
    <name evidence="9" type="ORF">LCMAC102_00080</name>
</gene>
<organism evidence="9">
    <name type="scientific">Marseillevirus LCMAC102</name>
    <dbReference type="NCBI Taxonomy" id="2506603"/>
    <lineage>
        <taxon>Viruses</taxon>
        <taxon>Varidnaviria</taxon>
        <taxon>Bamfordvirae</taxon>
        <taxon>Nucleocytoviricota</taxon>
        <taxon>Megaviricetes</taxon>
        <taxon>Pimascovirales</taxon>
        <taxon>Pimascovirales incertae sedis</taxon>
        <taxon>Marseilleviridae</taxon>
    </lineage>
</organism>
<dbReference type="CDD" id="cd01049">
    <property type="entry name" value="RNRR2"/>
    <property type="match status" value="1"/>
</dbReference>
<dbReference type="EMBL" id="MK500334">
    <property type="protein sequence ID" value="QBK86214.1"/>
    <property type="molecule type" value="Genomic_DNA"/>
</dbReference>
<comment type="function">
    <text evidence="7">Ribonucleoside-diphosphate reductase holoenzyme provides the precursors necessary for viral DNA synthesis. Allows virus growth in non-dividing cells. Catalyzes the biosynthesis of deoxyribonucleotides from the corresponding ribonucleotides.</text>
</comment>
<dbReference type="PANTHER" id="PTHR23409">
    <property type="entry name" value="RIBONUCLEOSIDE-DIPHOSPHATE REDUCTASE SMALL CHAIN"/>
    <property type="match status" value="1"/>
</dbReference>
<protein>
    <recommendedName>
        <fullName evidence="3">ribonucleoside-diphosphate reductase</fullName>
        <ecNumber evidence="3">1.17.4.1</ecNumber>
    </recommendedName>
</protein>
<dbReference type="Pfam" id="PF00268">
    <property type="entry name" value="Ribonuc_red_sm"/>
    <property type="match status" value="1"/>
</dbReference>
<evidence type="ECO:0000256" key="3">
    <source>
        <dbReference type="ARBA" id="ARBA00012274"/>
    </source>
</evidence>